<dbReference type="PANTHER" id="PTHR34219">
    <property type="entry name" value="IRON-REGULATED INNER MEMBRANE PROTEIN-RELATED"/>
    <property type="match status" value="1"/>
</dbReference>
<evidence type="ECO:0000256" key="1">
    <source>
        <dbReference type="SAM" id="Phobius"/>
    </source>
</evidence>
<dbReference type="RefSeq" id="WP_133496730.1">
    <property type="nucleotide sequence ID" value="NZ_BMLU01000013.1"/>
</dbReference>
<organism evidence="2 3">
    <name type="scientific">Stakelama pacifica</name>
    <dbReference type="NCBI Taxonomy" id="517720"/>
    <lineage>
        <taxon>Bacteria</taxon>
        <taxon>Pseudomonadati</taxon>
        <taxon>Pseudomonadota</taxon>
        <taxon>Alphaproteobacteria</taxon>
        <taxon>Sphingomonadales</taxon>
        <taxon>Sphingomonadaceae</taxon>
        <taxon>Stakelama</taxon>
    </lineage>
</organism>
<sequence>MRLLSLLHRWTGALIGLLLAVIGLSGAALVWKDSWIAVPHAHDAVRASDAALAHVMEAASASGGEPLSRITFAGPQLGVHQAIYADGSGAYFAQSGERVAHWTSAWQRPELWLFDLHHRLFAGETGVLIAGIAGLIGIGFVITGSILWWRTRRTFRFRLWPARMTPSAIVRQHRDIGIVTAPLLLLSMATGAAMIFTPLGPWIDKAPVPVAPTLTPPGRIDWRAIIDGAHRRFPDAAIRRIQYARKPHAPVIVRLAQRFEWTPNGRSYVYFDPASARMLAASDPRTGGTAARLQEKFYPIHAARVGGIVWKLAMTLSGLVLTLLGSLAVYGFWRARLDRSRARARHPIAIGAKTR</sequence>
<dbReference type="InterPro" id="IPR005625">
    <property type="entry name" value="PepSY-ass_TM"/>
</dbReference>
<dbReference type="Pfam" id="PF03929">
    <property type="entry name" value="PepSY_TM"/>
    <property type="match status" value="1"/>
</dbReference>
<dbReference type="AlphaFoldDB" id="A0A4R6FCQ7"/>
<keyword evidence="3" id="KW-1185">Reference proteome</keyword>
<dbReference type="EMBL" id="SNWD01000014">
    <property type="protein sequence ID" value="TDN79011.1"/>
    <property type="molecule type" value="Genomic_DNA"/>
</dbReference>
<evidence type="ECO:0000313" key="3">
    <source>
        <dbReference type="Proteomes" id="UP000295493"/>
    </source>
</evidence>
<feature type="transmembrane region" description="Helical" evidence="1">
    <location>
        <begin position="176"/>
        <end position="196"/>
    </location>
</feature>
<name>A0A4R6FCQ7_9SPHN</name>
<gene>
    <name evidence="2" type="ORF">EV664_11447</name>
</gene>
<dbReference type="OrthoDB" id="7328956at2"/>
<feature type="transmembrane region" description="Helical" evidence="1">
    <location>
        <begin position="127"/>
        <end position="149"/>
    </location>
</feature>
<dbReference type="Proteomes" id="UP000295493">
    <property type="component" value="Unassembled WGS sequence"/>
</dbReference>
<reference evidence="2 3" key="1">
    <citation type="submission" date="2019-03" db="EMBL/GenBank/DDBJ databases">
        <title>Genomic Encyclopedia of Type Strains, Phase IV (KMG-IV): sequencing the most valuable type-strain genomes for metagenomic binning, comparative biology and taxonomic classification.</title>
        <authorList>
            <person name="Goeker M."/>
        </authorList>
    </citation>
    <scope>NUCLEOTIDE SEQUENCE [LARGE SCALE GENOMIC DNA]</scope>
    <source>
        <strain evidence="2 3">DSM 25059</strain>
    </source>
</reference>
<keyword evidence="1" id="KW-0812">Transmembrane</keyword>
<protein>
    <submittedName>
        <fullName evidence="2">Putative iron-regulated membrane protein</fullName>
    </submittedName>
</protein>
<feature type="transmembrane region" description="Helical" evidence="1">
    <location>
        <begin position="308"/>
        <end position="333"/>
    </location>
</feature>
<keyword evidence="1" id="KW-0472">Membrane</keyword>
<keyword evidence="1" id="KW-1133">Transmembrane helix</keyword>
<accession>A0A4R6FCQ7</accession>
<feature type="transmembrane region" description="Helical" evidence="1">
    <location>
        <begin position="12"/>
        <end position="31"/>
    </location>
</feature>
<comment type="caution">
    <text evidence="2">The sequence shown here is derived from an EMBL/GenBank/DDBJ whole genome shotgun (WGS) entry which is preliminary data.</text>
</comment>
<evidence type="ECO:0000313" key="2">
    <source>
        <dbReference type="EMBL" id="TDN79011.1"/>
    </source>
</evidence>
<proteinExistence type="predicted"/>